<sequence>MPKSTNLSNLLRRPQNLKSVNRKTYNPREMPLRILITGSAEGLGLLSAQALASRGHEVHLHARSAARAQDAKNNCPEAKSCFVANLSDLNEVKHLASEIKAAAPWDAIIHNAGAMHGTTGKTAPNADYGLLFATNTLAPYVITSLVKGSAKRHVFIGSQMHAGGDSTLKNLKHCGYGDSKLHDIMLAYGFARKLKNEEGVEECNVLDPGWVPTKMGGGSAPDSIEESVQTYVALAEGVGCTGEYFGPAAKKGRRVMPAAKEVEAQEKLFAQLAEISGVEAPGS</sequence>
<dbReference type="PRINTS" id="PR00081">
    <property type="entry name" value="GDHRDH"/>
</dbReference>
<dbReference type="InterPro" id="IPR002347">
    <property type="entry name" value="SDR_fam"/>
</dbReference>
<evidence type="ECO:0000313" key="4">
    <source>
        <dbReference type="EMBL" id="WPB04748.1"/>
    </source>
</evidence>
<dbReference type="Pfam" id="PF00106">
    <property type="entry name" value="adh_short"/>
    <property type="match status" value="1"/>
</dbReference>
<dbReference type="Proteomes" id="UP000230605">
    <property type="component" value="Chromosome 6"/>
</dbReference>
<gene>
    <name evidence="3" type="ORF">CB0940_08182</name>
    <name evidence="4" type="ORF">RHO25_009395</name>
</gene>
<evidence type="ECO:0000313" key="5">
    <source>
        <dbReference type="Proteomes" id="UP000230605"/>
    </source>
</evidence>
<dbReference type="OrthoDB" id="191139at2759"/>
<evidence type="ECO:0000256" key="1">
    <source>
        <dbReference type="ARBA" id="ARBA00006484"/>
    </source>
</evidence>
<comment type="similarity">
    <text evidence="1">Belongs to the short-chain dehydrogenases/reductases (SDR) family.</text>
</comment>
<dbReference type="EMBL" id="LKMD01000104">
    <property type="protein sequence ID" value="PIA94298.1"/>
    <property type="molecule type" value="Genomic_DNA"/>
</dbReference>
<name>A0A2G5HP59_CERBT</name>
<dbReference type="SUPFAM" id="SSF51735">
    <property type="entry name" value="NAD(P)-binding Rossmann-fold domains"/>
    <property type="match status" value="1"/>
</dbReference>
<dbReference type="PANTHER" id="PTHR24320">
    <property type="entry name" value="RETINOL DEHYDROGENASE"/>
    <property type="match status" value="1"/>
</dbReference>
<evidence type="ECO:0000256" key="2">
    <source>
        <dbReference type="ARBA" id="ARBA00023002"/>
    </source>
</evidence>
<dbReference type="InterPro" id="IPR036291">
    <property type="entry name" value="NAD(P)-bd_dom_sf"/>
</dbReference>
<keyword evidence="6" id="KW-1185">Reference proteome</keyword>
<evidence type="ECO:0000313" key="3">
    <source>
        <dbReference type="EMBL" id="PIA94298.1"/>
    </source>
</evidence>
<evidence type="ECO:0000313" key="6">
    <source>
        <dbReference type="Proteomes" id="UP001302367"/>
    </source>
</evidence>
<reference evidence="4 6" key="2">
    <citation type="submission" date="2023-09" db="EMBL/GenBank/DDBJ databases">
        <title>Complete-Gapless Cercospora beticola genome.</title>
        <authorList>
            <person name="Wyatt N.A."/>
            <person name="Spanner R.E."/>
            <person name="Bolton M.D."/>
        </authorList>
    </citation>
    <scope>NUCLEOTIDE SEQUENCE [LARGE SCALE GENOMIC DNA]</scope>
    <source>
        <strain evidence="4">Cb09-40</strain>
    </source>
</reference>
<dbReference type="EMBL" id="CP134189">
    <property type="protein sequence ID" value="WPB04748.1"/>
    <property type="molecule type" value="Genomic_DNA"/>
</dbReference>
<dbReference type="Gene3D" id="3.40.50.720">
    <property type="entry name" value="NAD(P)-binding Rossmann-like Domain"/>
    <property type="match status" value="1"/>
</dbReference>
<dbReference type="PANTHER" id="PTHR24320:SF274">
    <property type="entry name" value="CHAIN DEHYDROGENASE, PUTATIVE (AFU_ORTHOLOGUE AFUA_4G00440)-RELATED"/>
    <property type="match status" value="1"/>
</dbReference>
<dbReference type="AlphaFoldDB" id="A0A2G5HP59"/>
<organism evidence="3 5">
    <name type="scientific">Cercospora beticola</name>
    <name type="common">Sugarbeet leaf spot fungus</name>
    <dbReference type="NCBI Taxonomy" id="122368"/>
    <lineage>
        <taxon>Eukaryota</taxon>
        <taxon>Fungi</taxon>
        <taxon>Dikarya</taxon>
        <taxon>Ascomycota</taxon>
        <taxon>Pezizomycotina</taxon>
        <taxon>Dothideomycetes</taxon>
        <taxon>Dothideomycetidae</taxon>
        <taxon>Mycosphaerellales</taxon>
        <taxon>Mycosphaerellaceae</taxon>
        <taxon>Cercospora</taxon>
    </lineage>
</organism>
<protein>
    <submittedName>
        <fullName evidence="3">Putative oxidoreductase</fullName>
    </submittedName>
</protein>
<keyword evidence="2" id="KW-0560">Oxidoreductase</keyword>
<dbReference type="GO" id="GO:0016491">
    <property type="term" value="F:oxidoreductase activity"/>
    <property type="evidence" value="ECO:0007669"/>
    <property type="project" value="UniProtKB-KW"/>
</dbReference>
<reference evidence="3 5" key="1">
    <citation type="submission" date="2015-10" db="EMBL/GenBank/DDBJ databases">
        <title>The cercosporin biosynthetic gene cluster was horizontally transferred to several fungal lineages and shown to be expanded in Cercospora beticola based on microsynteny with recipient genomes.</title>
        <authorList>
            <person name="De Jonge R."/>
            <person name="Ebert M.K."/>
            <person name="Suttle J.C."/>
            <person name="Jurick Ii W.M."/>
            <person name="Secor G.A."/>
            <person name="Thomma B.P."/>
            <person name="Van De Peer Y."/>
            <person name="Bolton M.D."/>
        </authorList>
    </citation>
    <scope>NUCLEOTIDE SEQUENCE [LARGE SCALE GENOMIC DNA]</scope>
    <source>
        <strain evidence="3 5">09-40</strain>
    </source>
</reference>
<dbReference type="Proteomes" id="UP001302367">
    <property type="component" value="Chromosome 6"/>
</dbReference>
<proteinExistence type="inferred from homology"/>
<accession>A0A2G5HP59</accession>